<dbReference type="AlphaFoldDB" id="A0A8J7A8M4"/>
<sequence length="195" mass="21854">MTFLACLPLISADLPAVLALDQRCLGGLWTAAGYQREIESPNSTLLVLAAAETAAPLLQRRKGAAAGDALTLVGTGCLWAILEEAHLTILLIDPAYRRQRLGQLLLSLLLRDGQRRQLQRATLEVRVSNCAARQLYEKFGFQTAGRRRRYYADGEDALILWRSGLQSDAFIQQRQQLQTEALRALGQHRWQWLET</sequence>
<evidence type="ECO:0000313" key="5">
    <source>
        <dbReference type="Proteomes" id="UP000636505"/>
    </source>
</evidence>
<dbReference type="GO" id="GO:0016747">
    <property type="term" value="F:acyltransferase activity, transferring groups other than amino-acyl groups"/>
    <property type="evidence" value="ECO:0007669"/>
    <property type="project" value="InterPro"/>
</dbReference>
<dbReference type="Pfam" id="PF00583">
    <property type="entry name" value="Acetyltransf_1"/>
    <property type="match status" value="1"/>
</dbReference>
<gene>
    <name evidence="4" type="ORF">IQ241_12335</name>
</gene>
<dbReference type="InterPro" id="IPR050680">
    <property type="entry name" value="YpeA/RimI_acetyltransf"/>
</dbReference>
<dbReference type="EMBL" id="JADEXG010000026">
    <property type="protein sequence ID" value="MBE9078070.1"/>
    <property type="molecule type" value="Genomic_DNA"/>
</dbReference>
<proteinExistence type="predicted"/>
<feature type="domain" description="N-acetyltransferase" evidence="3">
    <location>
        <begin position="4"/>
        <end position="165"/>
    </location>
</feature>
<keyword evidence="1" id="KW-0808">Transferase</keyword>
<evidence type="ECO:0000313" key="4">
    <source>
        <dbReference type="EMBL" id="MBE9078070.1"/>
    </source>
</evidence>
<dbReference type="SUPFAM" id="SSF55729">
    <property type="entry name" value="Acyl-CoA N-acyltransferases (Nat)"/>
    <property type="match status" value="1"/>
</dbReference>
<dbReference type="InterPro" id="IPR016181">
    <property type="entry name" value="Acyl_CoA_acyltransferase"/>
</dbReference>
<evidence type="ECO:0000256" key="1">
    <source>
        <dbReference type="ARBA" id="ARBA00022679"/>
    </source>
</evidence>
<evidence type="ECO:0000256" key="2">
    <source>
        <dbReference type="ARBA" id="ARBA00023315"/>
    </source>
</evidence>
<dbReference type="PANTHER" id="PTHR43420">
    <property type="entry name" value="ACETYLTRANSFERASE"/>
    <property type="match status" value="1"/>
</dbReference>
<reference evidence="4" key="1">
    <citation type="submission" date="2020-10" db="EMBL/GenBank/DDBJ databases">
        <authorList>
            <person name="Castelo-Branco R."/>
            <person name="Eusebio N."/>
            <person name="Adriana R."/>
            <person name="Vieira A."/>
            <person name="Brugerolle De Fraissinette N."/>
            <person name="Rezende De Castro R."/>
            <person name="Schneider M.P."/>
            <person name="Vasconcelos V."/>
            <person name="Leao P.N."/>
        </authorList>
    </citation>
    <scope>NUCLEOTIDE SEQUENCE</scope>
    <source>
        <strain evidence="4">LEGE 07310</strain>
    </source>
</reference>
<dbReference type="Gene3D" id="3.40.630.30">
    <property type="match status" value="1"/>
</dbReference>
<accession>A0A8J7A8M4</accession>
<keyword evidence="5" id="KW-1185">Reference proteome</keyword>
<keyword evidence="2" id="KW-0012">Acyltransferase</keyword>
<organism evidence="4 5">
    <name type="scientific">Vasconcelosia minhoensis LEGE 07310</name>
    <dbReference type="NCBI Taxonomy" id="915328"/>
    <lineage>
        <taxon>Bacteria</taxon>
        <taxon>Bacillati</taxon>
        <taxon>Cyanobacteriota</taxon>
        <taxon>Cyanophyceae</taxon>
        <taxon>Nodosilineales</taxon>
        <taxon>Cymatolegaceae</taxon>
        <taxon>Vasconcelosia</taxon>
        <taxon>Vasconcelosia minhoensis</taxon>
    </lineage>
</organism>
<dbReference type="InterPro" id="IPR000182">
    <property type="entry name" value="GNAT_dom"/>
</dbReference>
<dbReference type="Proteomes" id="UP000636505">
    <property type="component" value="Unassembled WGS sequence"/>
</dbReference>
<dbReference type="PROSITE" id="PS51186">
    <property type="entry name" value="GNAT"/>
    <property type="match status" value="1"/>
</dbReference>
<dbReference type="RefSeq" id="WP_193907523.1">
    <property type="nucleotide sequence ID" value="NZ_JADEXG010000026.1"/>
</dbReference>
<dbReference type="PANTHER" id="PTHR43420:SF44">
    <property type="entry name" value="ACETYLTRANSFERASE YPEA"/>
    <property type="match status" value="1"/>
</dbReference>
<comment type="caution">
    <text evidence="4">The sequence shown here is derived from an EMBL/GenBank/DDBJ whole genome shotgun (WGS) entry which is preliminary data.</text>
</comment>
<evidence type="ECO:0000259" key="3">
    <source>
        <dbReference type="PROSITE" id="PS51186"/>
    </source>
</evidence>
<protein>
    <submittedName>
        <fullName evidence="4">GNAT family N-acetyltransferase</fullName>
    </submittedName>
</protein>
<name>A0A8J7A8M4_9CYAN</name>